<comment type="caution">
    <text evidence="1">The sequence shown here is derived from an EMBL/GenBank/DDBJ whole genome shotgun (WGS) entry which is preliminary data.</text>
</comment>
<evidence type="ECO:0000313" key="1">
    <source>
        <dbReference type="EMBL" id="KAL2340447.1"/>
    </source>
</evidence>
<dbReference type="Proteomes" id="UP001603857">
    <property type="component" value="Unassembled WGS sequence"/>
</dbReference>
<organism evidence="1 2">
    <name type="scientific">Flemingia macrophylla</name>
    <dbReference type="NCBI Taxonomy" id="520843"/>
    <lineage>
        <taxon>Eukaryota</taxon>
        <taxon>Viridiplantae</taxon>
        <taxon>Streptophyta</taxon>
        <taxon>Embryophyta</taxon>
        <taxon>Tracheophyta</taxon>
        <taxon>Spermatophyta</taxon>
        <taxon>Magnoliopsida</taxon>
        <taxon>eudicotyledons</taxon>
        <taxon>Gunneridae</taxon>
        <taxon>Pentapetalae</taxon>
        <taxon>rosids</taxon>
        <taxon>fabids</taxon>
        <taxon>Fabales</taxon>
        <taxon>Fabaceae</taxon>
        <taxon>Papilionoideae</taxon>
        <taxon>50 kb inversion clade</taxon>
        <taxon>NPAAA clade</taxon>
        <taxon>indigoferoid/millettioid clade</taxon>
        <taxon>Phaseoleae</taxon>
        <taxon>Flemingia</taxon>
    </lineage>
</organism>
<protein>
    <submittedName>
        <fullName evidence="1">Uncharacterized protein</fullName>
    </submittedName>
</protein>
<keyword evidence="2" id="KW-1185">Reference proteome</keyword>
<proteinExistence type="predicted"/>
<sequence length="134" mass="15868">MATLISSKKLKWALVKQIAYNVYDQWPFKQEIKWKWFCFDPGAQVQAFGNHFIGDIIRIHGLEMQNFVMLDDSFSDCQNNPKCNTKDLQDLAYMLNLKRFSKEYLHPQQSQAKSQEGHAHFKRFNLLIPRWTLA</sequence>
<dbReference type="EMBL" id="JBGMDY010000003">
    <property type="protein sequence ID" value="KAL2340447.1"/>
    <property type="molecule type" value="Genomic_DNA"/>
</dbReference>
<gene>
    <name evidence="1" type="ORF">Fmac_008387</name>
</gene>
<evidence type="ECO:0000313" key="2">
    <source>
        <dbReference type="Proteomes" id="UP001603857"/>
    </source>
</evidence>
<dbReference type="AlphaFoldDB" id="A0ABD1MX85"/>
<accession>A0ABD1MX85</accession>
<reference evidence="1 2" key="1">
    <citation type="submission" date="2024-08" db="EMBL/GenBank/DDBJ databases">
        <title>Insights into the chromosomal genome structure of Flemingia macrophylla.</title>
        <authorList>
            <person name="Ding Y."/>
            <person name="Zhao Y."/>
            <person name="Bi W."/>
            <person name="Wu M."/>
            <person name="Zhao G."/>
            <person name="Gong Y."/>
            <person name="Li W."/>
            <person name="Zhang P."/>
        </authorList>
    </citation>
    <scope>NUCLEOTIDE SEQUENCE [LARGE SCALE GENOMIC DNA]</scope>
    <source>
        <strain evidence="1">DYQJB</strain>
        <tissue evidence="1">Leaf</tissue>
    </source>
</reference>
<name>A0ABD1MX85_9FABA</name>